<evidence type="ECO:0000256" key="7">
    <source>
        <dbReference type="ARBA" id="ARBA00038475"/>
    </source>
</evidence>
<organism evidence="10 11">
    <name type="scientific">Mizuhopecten yessoensis</name>
    <name type="common">Japanese scallop</name>
    <name type="synonym">Patinopecten yessoensis</name>
    <dbReference type="NCBI Taxonomy" id="6573"/>
    <lineage>
        <taxon>Eukaryota</taxon>
        <taxon>Metazoa</taxon>
        <taxon>Spiralia</taxon>
        <taxon>Lophotrochozoa</taxon>
        <taxon>Mollusca</taxon>
        <taxon>Bivalvia</taxon>
        <taxon>Autobranchia</taxon>
        <taxon>Pteriomorphia</taxon>
        <taxon>Pectinida</taxon>
        <taxon>Pectinoidea</taxon>
        <taxon>Pectinidae</taxon>
        <taxon>Mizuhopecten</taxon>
    </lineage>
</organism>
<dbReference type="SMART" id="SM00679">
    <property type="entry name" value="CTNS"/>
    <property type="match status" value="2"/>
</dbReference>
<evidence type="ECO:0000256" key="8">
    <source>
        <dbReference type="PIRNR" id="PIRNR023381"/>
    </source>
</evidence>
<feature type="transmembrane region" description="Helical" evidence="9">
    <location>
        <begin position="130"/>
        <end position="146"/>
    </location>
</feature>
<dbReference type="PANTHER" id="PTHR12226:SF2">
    <property type="entry name" value="MANNOSE-P-DOLICHOL UTILIZATION DEFECT 1 PROTEIN"/>
    <property type="match status" value="1"/>
</dbReference>
<comment type="subcellular location">
    <subcellularLocation>
        <location evidence="1 8">Membrane</location>
        <topology evidence="1 8">Multi-pass membrane protein</topology>
    </subcellularLocation>
</comment>
<feature type="transmembrane region" description="Helical" evidence="9">
    <location>
        <begin position="42"/>
        <end position="61"/>
    </location>
</feature>
<protein>
    <recommendedName>
        <fullName evidence="8">Mannose-P-dolichol utilization defect 1 protein homolog</fullName>
    </recommendedName>
</protein>
<keyword evidence="11" id="KW-1185">Reference proteome</keyword>
<evidence type="ECO:0000256" key="1">
    <source>
        <dbReference type="ARBA" id="ARBA00004141"/>
    </source>
</evidence>
<evidence type="ECO:0000256" key="6">
    <source>
        <dbReference type="ARBA" id="ARBA00023136"/>
    </source>
</evidence>
<dbReference type="InterPro" id="IPR006603">
    <property type="entry name" value="PQ-loop_rpt"/>
</dbReference>
<dbReference type="STRING" id="6573.A0A210R0J8"/>
<evidence type="ECO:0000256" key="2">
    <source>
        <dbReference type="ARBA" id="ARBA00022448"/>
    </source>
</evidence>
<comment type="caution">
    <text evidence="10">The sequence shown here is derived from an EMBL/GenBank/DDBJ whole genome shotgun (WGS) entry which is preliminary data.</text>
</comment>
<keyword evidence="3 8" id="KW-0812">Transmembrane</keyword>
<accession>A0A210R0J8</accession>
<dbReference type="InterPro" id="IPR016817">
    <property type="entry name" value="MannP-dilichol_defect-1"/>
</dbReference>
<evidence type="ECO:0000256" key="5">
    <source>
        <dbReference type="ARBA" id="ARBA00022989"/>
    </source>
</evidence>
<keyword evidence="2" id="KW-0813">Transport</keyword>
<keyword evidence="5 8" id="KW-1133">Transmembrane helix</keyword>
<dbReference type="GO" id="GO:0016020">
    <property type="term" value="C:membrane"/>
    <property type="evidence" value="ECO:0007669"/>
    <property type="project" value="UniProtKB-SubCell"/>
</dbReference>
<evidence type="ECO:0000313" key="10">
    <source>
        <dbReference type="EMBL" id="OWF54482.1"/>
    </source>
</evidence>
<feature type="transmembrane region" description="Helical" evidence="9">
    <location>
        <begin position="102"/>
        <end position="123"/>
    </location>
</feature>
<keyword evidence="6 8" id="KW-0472">Membrane</keyword>
<name>A0A210R0J8_MIZYE</name>
<dbReference type="OrthoDB" id="271506at2759"/>
<evidence type="ECO:0000313" key="11">
    <source>
        <dbReference type="Proteomes" id="UP000242188"/>
    </source>
</evidence>
<dbReference type="Gene3D" id="1.20.1280.290">
    <property type="match status" value="2"/>
</dbReference>
<evidence type="ECO:0000256" key="9">
    <source>
        <dbReference type="SAM" id="Phobius"/>
    </source>
</evidence>
<proteinExistence type="inferred from homology"/>
<dbReference type="EMBL" id="NEDP02001033">
    <property type="protein sequence ID" value="OWF54482.1"/>
    <property type="molecule type" value="Genomic_DNA"/>
</dbReference>
<dbReference type="PANTHER" id="PTHR12226">
    <property type="entry name" value="MANNOSE-P-DOLICHOL UTILIZATION DEFECT 1 LEC35 -RELATED"/>
    <property type="match status" value="1"/>
</dbReference>
<dbReference type="AlphaFoldDB" id="A0A210R0J8"/>
<gene>
    <name evidence="10" type="ORF">KP79_PYT20865</name>
</gene>
<feature type="transmembrane region" description="Helical" evidence="9">
    <location>
        <begin position="214"/>
        <end position="235"/>
    </location>
</feature>
<sequence length="242" mass="26817">MAKPVTDEVSLLERTLQVFVPQPCYDEFFVNLNFLDAYCQKVVLSKCLGYGIILGAVLVKLPQILKIFKAKSAEGISFISVLFELIAVSATTTYGYAMKFPFSSYGEGIFLVLQTAAIVYLVLYYRKQQALLFLVIYTLCMAYLLSPVVSIQLLSVFQSANIVVVILSKMIQALTNFRNGGTGQLSAITVTLLFTGSLARIFTSQQETGDTLIIMSFVVSSVCNGLILAQILYYWNRKPKAD</sequence>
<dbReference type="Pfam" id="PF04193">
    <property type="entry name" value="PQ-loop"/>
    <property type="match status" value="2"/>
</dbReference>
<dbReference type="GO" id="GO:0009312">
    <property type="term" value="P:oligosaccharide biosynthetic process"/>
    <property type="evidence" value="ECO:0007669"/>
    <property type="project" value="TreeGrafter"/>
</dbReference>
<evidence type="ECO:0000256" key="3">
    <source>
        <dbReference type="ARBA" id="ARBA00022692"/>
    </source>
</evidence>
<dbReference type="PIRSF" id="PIRSF023381">
    <property type="entry name" value="MannP-dilichol_defect-1p"/>
    <property type="match status" value="1"/>
</dbReference>
<reference evidence="10 11" key="1">
    <citation type="journal article" date="2017" name="Nat. Ecol. Evol.">
        <title>Scallop genome provides insights into evolution of bilaterian karyotype and development.</title>
        <authorList>
            <person name="Wang S."/>
            <person name="Zhang J."/>
            <person name="Jiao W."/>
            <person name="Li J."/>
            <person name="Xun X."/>
            <person name="Sun Y."/>
            <person name="Guo X."/>
            <person name="Huan P."/>
            <person name="Dong B."/>
            <person name="Zhang L."/>
            <person name="Hu X."/>
            <person name="Sun X."/>
            <person name="Wang J."/>
            <person name="Zhao C."/>
            <person name="Wang Y."/>
            <person name="Wang D."/>
            <person name="Huang X."/>
            <person name="Wang R."/>
            <person name="Lv J."/>
            <person name="Li Y."/>
            <person name="Zhang Z."/>
            <person name="Liu B."/>
            <person name="Lu W."/>
            <person name="Hui Y."/>
            <person name="Liang J."/>
            <person name="Zhou Z."/>
            <person name="Hou R."/>
            <person name="Li X."/>
            <person name="Liu Y."/>
            <person name="Li H."/>
            <person name="Ning X."/>
            <person name="Lin Y."/>
            <person name="Zhao L."/>
            <person name="Xing Q."/>
            <person name="Dou J."/>
            <person name="Li Y."/>
            <person name="Mao J."/>
            <person name="Guo H."/>
            <person name="Dou H."/>
            <person name="Li T."/>
            <person name="Mu C."/>
            <person name="Jiang W."/>
            <person name="Fu Q."/>
            <person name="Fu X."/>
            <person name="Miao Y."/>
            <person name="Liu J."/>
            <person name="Yu Q."/>
            <person name="Li R."/>
            <person name="Liao H."/>
            <person name="Li X."/>
            <person name="Kong Y."/>
            <person name="Jiang Z."/>
            <person name="Chourrout D."/>
            <person name="Li R."/>
            <person name="Bao Z."/>
        </authorList>
    </citation>
    <scope>NUCLEOTIDE SEQUENCE [LARGE SCALE GENOMIC DNA]</scope>
    <source>
        <strain evidence="10 11">PY_sf001</strain>
    </source>
</reference>
<evidence type="ECO:0000256" key="4">
    <source>
        <dbReference type="ARBA" id="ARBA00022737"/>
    </source>
</evidence>
<dbReference type="FunFam" id="1.20.1280.290:FF:000006">
    <property type="entry name" value="mannose-P-dolichol utilization defect 1 protein"/>
    <property type="match status" value="1"/>
</dbReference>
<feature type="transmembrane region" description="Helical" evidence="9">
    <location>
        <begin position="183"/>
        <end position="202"/>
    </location>
</feature>
<dbReference type="Proteomes" id="UP000242188">
    <property type="component" value="Unassembled WGS sequence"/>
</dbReference>
<comment type="similarity">
    <text evidence="7 8">Belongs to the MPDU1 (TC 2.A.43.3) family.</text>
</comment>
<feature type="transmembrane region" description="Helical" evidence="9">
    <location>
        <begin position="73"/>
        <end position="96"/>
    </location>
</feature>
<keyword evidence="4" id="KW-0677">Repeat</keyword>